<keyword evidence="1" id="KW-0472">Membrane</keyword>
<name>A0ABT5TYN7_9MICO</name>
<dbReference type="Proteomes" id="UP001165561">
    <property type="component" value="Unassembled WGS sequence"/>
</dbReference>
<proteinExistence type="predicted"/>
<feature type="transmembrane region" description="Helical" evidence="1">
    <location>
        <begin position="62"/>
        <end position="89"/>
    </location>
</feature>
<feature type="transmembrane region" description="Helical" evidence="1">
    <location>
        <begin position="21"/>
        <end position="42"/>
    </location>
</feature>
<sequence>MGARAPEEAAILRRDARQWPWLLVAVLGAVILTGLALLATVVSDGDITPMDLFSDPAEVTGIPWYVGAVSVLVLGVLALAVSVGLDVIGWDSAARRVAEEAAKLLGALAWSLFSAAVVVRHLRATIPDRA</sequence>
<keyword evidence="1" id="KW-1133">Transmembrane helix</keyword>
<evidence type="ECO:0000256" key="1">
    <source>
        <dbReference type="SAM" id="Phobius"/>
    </source>
</evidence>
<reference evidence="2" key="1">
    <citation type="submission" date="2023-02" db="EMBL/GenBank/DDBJ databases">
        <title>Georgenia sp.10Sc9-8, isolated from a soil sample collected from the Taklamakan desert.</title>
        <authorList>
            <person name="Liu S."/>
        </authorList>
    </citation>
    <scope>NUCLEOTIDE SEQUENCE</scope>
    <source>
        <strain evidence="2">10Sc9-8</strain>
    </source>
</reference>
<evidence type="ECO:0000313" key="2">
    <source>
        <dbReference type="EMBL" id="MDD9207104.1"/>
    </source>
</evidence>
<dbReference type="EMBL" id="JARACI010001044">
    <property type="protein sequence ID" value="MDD9207104.1"/>
    <property type="molecule type" value="Genomic_DNA"/>
</dbReference>
<comment type="caution">
    <text evidence="2">The sequence shown here is derived from an EMBL/GenBank/DDBJ whole genome shotgun (WGS) entry which is preliminary data.</text>
</comment>
<organism evidence="2 3">
    <name type="scientific">Georgenia halotolerans</name>
    <dbReference type="NCBI Taxonomy" id="3028317"/>
    <lineage>
        <taxon>Bacteria</taxon>
        <taxon>Bacillati</taxon>
        <taxon>Actinomycetota</taxon>
        <taxon>Actinomycetes</taxon>
        <taxon>Micrococcales</taxon>
        <taxon>Bogoriellaceae</taxon>
        <taxon>Georgenia</taxon>
    </lineage>
</organism>
<evidence type="ECO:0000313" key="3">
    <source>
        <dbReference type="Proteomes" id="UP001165561"/>
    </source>
</evidence>
<gene>
    <name evidence="2" type="ORF">PU560_11610</name>
</gene>
<keyword evidence="1" id="KW-0812">Transmembrane</keyword>
<protein>
    <submittedName>
        <fullName evidence="2">Uncharacterized protein</fullName>
    </submittedName>
</protein>
<keyword evidence="3" id="KW-1185">Reference proteome</keyword>
<accession>A0ABT5TYN7</accession>